<keyword evidence="1" id="KW-0902">Two-component regulatory system</keyword>
<dbReference type="RefSeq" id="WP_237466321.1">
    <property type="nucleotide sequence ID" value="NZ_CAKLDI010000001.1"/>
</dbReference>
<evidence type="ECO:0000256" key="3">
    <source>
        <dbReference type="ARBA" id="ARBA00023125"/>
    </source>
</evidence>
<evidence type="ECO:0000313" key="8">
    <source>
        <dbReference type="Proteomes" id="UP000838672"/>
    </source>
</evidence>
<feature type="domain" description="Response regulatory" evidence="6">
    <location>
        <begin position="6"/>
        <end position="120"/>
    </location>
</feature>
<keyword evidence="8" id="KW-1185">Reference proteome</keyword>
<evidence type="ECO:0000256" key="2">
    <source>
        <dbReference type="ARBA" id="ARBA00023015"/>
    </source>
</evidence>
<name>A0ABM8ZUP0_9VIBR</name>
<evidence type="ECO:0000313" key="7">
    <source>
        <dbReference type="EMBL" id="CAH0533904.1"/>
    </source>
</evidence>
<proteinExistence type="predicted"/>
<gene>
    <name evidence="7" type="primary">rssB_2</name>
    <name evidence="7" type="ORF">VST7929_01781</name>
</gene>
<dbReference type="Proteomes" id="UP000838672">
    <property type="component" value="Unassembled WGS sequence"/>
</dbReference>
<keyword evidence="2" id="KW-0805">Transcription regulation</keyword>
<comment type="caution">
    <text evidence="7">The sequence shown here is derived from an EMBL/GenBank/DDBJ whole genome shotgun (WGS) entry which is preliminary data.</text>
</comment>
<evidence type="ECO:0000259" key="6">
    <source>
        <dbReference type="PROSITE" id="PS50110"/>
    </source>
</evidence>
<protein>
    <submittedName>
        <fullName evidence="7">Regulator of RpoS</fullName>
    </submittedName>
</protein>
<accession>A0ABM8ZUP0</accession>
<dbReference type="InterPro" id="IPR001789">
    <property type="entry name" value="Sig_transdc_resp-reg_receiver"/>
</dbReference>
<dbReference type="EMBL" id="CAKLDI010000001">
    <property type="protein sequence ID" value="CAH0533904.1"/>
    <property type="molecule type" value="Genomic_DNA"/>
</dbReference>
<dbReference type="InterPro" id="IPR011006">
    <property type="entry name" value="CheY-like_superfamily"/>
</dbReference>
<dbReference type="SUPFAM" id="SSF52172">
    <property type="entry name" value="CheY-like"/>
    <property type="match status" value="1"/>
</dbReference>
<evidence type="ECO:0000256" key="4">
    <source>
        <dbReference type="ARBA" id="ARBA00023163"/>
    </source>
</evidence>
<reference evidence="7" key="1">
    <citation type="submission" date="2021-11" db="EMBL/GenBank/DDBJ databases">
        <authorList>
            <person name="Rodrigo-Torres L."/>
            <person name="Arahal R. D."/>
            <person name="Lucena T."/>
        </authorList>
    </citation>
    <scope>NUCLEOTIDE SEQUENCE</scope>
    <source>
        <strain evidence="7">CECT 7929</strain>
    </source>
</reference>
<dbReference type="PROSITE" id="PS50110">
    <property type="entry name" value="RESPONSE_REGULATORY"/>
    <property type="match status" value="1"/>
</dbReference>
<dbReference type="Gene3D" id="3.40.50.2300">
    <property type="match status" value="1"/>
</dbReference>
<feature type="modified residue" description="4-aspartylphosphate" evidence="5">
    <location>
        <position position="55"/>
    </location>
</feature>
<keyword evidence="4" id="KW-0804">Transcription</keyword>
<keyword evidence="5" id="KW-0597">Phosphoprotein</keyword>
<dbReference type="Pfam" id="PF00072">
    <property type="entry name" value="Response_reg"/>
    <property type="match status" value="1"/>
</dbReference>
<keyword evidence="3" id="KW-0238">DNA-binding</keyword>
<evidence type="ECO:0000256" key="1">
    <source>
        <dbReference type="ARBA" id="ARBA00023012"/>
    </source>
</evidence>
<evidence type="ECO:0000256" key="5">
    <source>
        <dbReference type="PROSITE-ProRule" id="PRU00169"/>
    </source>
</evidence>
<organism evidence="7 8">
    <name type="scientific">Vibrio stylophorae</name>
    <dbReference type="NCBI Taxonomy" id="659351"/>
    <lineage>
        <taxon>Bacteria</taxon>
        <taxon>Pseudomonadati</taxon>
        <taxon>Pseudomonadota</taxon>
        <taxon>Gammaproteobacteria</taxon>
        <taxon>Vibrionales</taxon>
        <taxon>Vibrionaceae</taxon>
        <taxon>Vibrio</taxon>
    </lineage>
</organism>
<dbReference type="SMART" id="SM00448">
    <property type="entry name" value="REC"/>
    <property type="match status" value="1"/>
</dbReference>
<sequence length="352" mass="39362">MLTSKSVLVVEDDPVFRHILVSYLESLGMVVRAVEDGLEALVALRESVPDLMFCDLNLPMISGMEVMEEALRDYAKLPIVVISGTGGMGEVAQAMRLGVKDYLVKPIRDLNQIENLMIPLLVHAKRDFSGRYLSEQGEIDEESAQEHEFAEHIERLAQHPEAARELLLSLMPHPESVGQASTETTGKQWQLKYFVLQPSDRLPILLDYTWLDDGRLGFYVVDTNSAEKNNTAMSLLVRALFNDYLRTRAQRERNLLNLVQHIESGLKKVNYSAPIRALFANFDPSNFTLDMVTSGMGFSLTTCDGVYQVESGEWLGEGKHQLRHYMLPASGGRISLSQIGVSSFSLSLQPVS</sequence>
<dbReference type="PANTHER" id="PTHR48111:SF22">
    <property type="entry name" value="REGULATOR OF RPOS"/>
    <property type="match status" value="1"/>
</dbReference>
<dbReference type="PANTHER" id="PTHR48111">
    <property type="entry name" value="REGULATOR OF RPOS"/>
    <property type="match status" value="1"/>
</dbReference>
<dbReference type="InterPro" id="IPR039420">
    <property type="entry name" value="WalR-like"/>
</dbReference>